<keyword evidence="1" id="KW-0732">Signal</keyword>
<dbReference type="HOGENOM" id="CLU_299461_0_0_1"/>
<evidence type="ECO:0008006" key="4">
    <source>
        <dbReference type="Google" id="ProtNLM"/>
    </source>
</evidence>
<dbReference type="Gene3D" id="3.40.50.150">
    <property type="entry name" value="Vaccinia Virus protein VP39"/>
    <property type="match status" value="1"/>
</dbReference>
<evidence type="ECO:0000313" key="2">
    <source>
        <dbReference type="EnsemblProtists" id="EOD22588"/>
    </source>
</evidence>
<sequence>MFLALLLASASSIDESGLANQVRQRAAALLSCCHLCCNTTSLVAGVTAPKAWPKRGGGNWRDLLLPISRTLDDASLLVDGDVYIFGVAAGRSLLSWRDILLRNEVRTWGARKGTSVAPPLRSPPKKWYGFDSFAGLPETNRDEKLAGWRKGSYRNTQQGPREIARRYFNEDDRRSSGIPFKVSLELIPGFYNDSLTTGIIAQFDMRRATFVEIDCDLYLNAAPVKHSVIRDIAGAAVEQVSGGHRRLTAALHAAKRNGTSDSFSQRLVAHATAAALNMTQDRIVDAVAKRLVEEQEEASRRRLVAEHDARGRRLDTIVSSTCHATCEGNSNINPGCAICKSEPRQGNAAGPRNSALNVNGWNCGNAITCPAGSGCVARDTRSYRGTIFECYEGAPPYLLSALEGREPTEALPPSLGKLRLAFSIEAGIEIQAEAAAALDEAREIDLLEKFGKPVDIAYGKIIPVSPYGAVLTFEIDARVRLRLPLAVHATFEAAGTANLLVKYDREWEVNTDQQGLEQSQLSPNIDAWQLTTVDNSQLEYSVSGGVAASLSAKVGCWVEIELRLAAHIATSITLYGEAAARWEVMGGTDASACVTAAVNAAPSFQCQRLHTSLTPYVEYPDSQVAVPVSSGSAAIGFWLYAPYPQISLRVGWEMGTSASLLDLCVGCLTYPAAGTLSVCPSGVSWDSYLGPPDDPGQGEEHPYGRYMLRVTHVEEISFDIASDWWSPASGPHPPTLLQRFIATPSIALATPPTPQPLAQIGNVCSGAGYTDQFVCYDGEYPKITCIRALCSGGVYTDDVVQCPNLDRNSLSSIATSGGIAGSLAEFNLNGAGYSCGNQQTLSFDRKGIMGAAIQLFRSSGNTPNPHQLGIRMGPRSSAGHFDYMFNFYHDAPLYCQNVNNLHCDCRANFHDFISSNENAPARAIACKYTVPSEWGGRPPVVCAPDSWNPSWASNPTPSEACAAWARDETWGALKNGLSLYEACQQWWPRNRCATTCCAVKQG</sequence>
<feature type="signal peptide" evidence="1">
    <location>
        <begin position="1"/>
        <end position="19"/>
    </location>
</feature>
<organism evidence="2 3">
    <name type="scientific">Emiliania huxleyi (strain CCMP1516)</name>
    <dbReference type="NCBI Taxonomy" id="280463"/>
    <lineage>
        <taxon>Eukaryota</taxon>
        <taxon>Haptista</taxon>
        <taxon>Haptophyta</taxon>
        <taxon>Prymnesiophyceae</taxon>
        <taxon>Isochrysidales</taxon>
        <taxon>Noelaerhabdaceae</taxon>
        <taxon>Emiliania</taxon>
    </lineage>
</organism>
<dbReference type="GeneID" id="17268133"/>
<evidence type="ECO:0000256" key="1">
    <source>
        <dbReference type="SAM" id="SignalP"/>
    </source>
</evidence>
<dbReference type="EnsemblProtists" id="EOD22588">
    <property type="protein sequence ID" value="EOD22588"/>
    <property type="gene ID" value="EMIHUDRAFT_240185"/>
</dbReference>
<protein>
    <recommendedName>
        <fullName evidence="4">Sushi domain-containing protein</fullName>
    </recommendedName>
</protein>
<feature type="chain" id="PRO_5044205843" description="Sushi domain-containing protein" evidence="1">
    <location>
        <begin position="20"/>
        <end position="1002"/>
    </location>
</feature>
<dbReference type="KEGG" id="ehx:EMIHUDRAFT_240185"/>
<evidence type="ECO:0000313" key="3">
    <source>
        <dbReference type="Proteomes" id="UP000013827"/>
    </source>
</evidence>
<proteinExistence type="predicted"/>
<dbReference type="InterPro" id="IPR029063">
    <property type="entry name" value="SAM-dependent_MTases_sf"/>
</dbReference>
<name>A0A0D3JGF3_EMIH1</name>
<dbReference type="AlphaFoldDB" id="A0A0D3JGF3"/>
<keyword evidence="3" id="KW-1185">Reference proteome</keyword>
<dbReference type="PaxDb" id="2903-EOD22588"/>
<dbReference type="RefSeq" id="XP_005775017.1">
    <property type="nucleotide sequence ID" value="XM_005774960.1"/>
</dbReference>
<reference evidence="3" key="1">
    <citation type="journal article" date="2013" name="Nature">
        <title>Pan genome of the phytoplankton Emiliania underpins its global distribution.</title>
        <authorList>
            <person name="Read B.A."/>
            <person name="Kegel J."/>
            <person name="Klute M.J."/>
            <person name="Kuo A."/>
            <person name="Lefebvre S.C."/>
            <person name="Maumus F."/>
            <person name="Mayer C."/>
            <person name="Miller J."/>
            <person name="Monier A."/>
            <person name="Salamov A."/>
            <person name="Young J."/>
            <person name="Aguilar M."/>
            <person name="Claverie J.M."/>
            <person name="Frickenhaus S."/>
            <person name="Gonzalez K."/>
            <person name="Herman E.K."/>
            <person name="Lin Y.C."/>
            <person name="Napier J."/>
            <person name="Ogata H."/>
            <person name="Sarno A.F."/>
            <person name="Shmutz J."/>
            <person name="Schroeder D."/>
            <person name="de Vargas C."/>
            <person name="Verret F."/>
            <person name="von Dassow P."/>
            <person name="Valentin K."/>
            <person name="Van de Peer Y."/>
            <person name="Wheeler G."/>
            <person name="Dacks J.B."/>
            <person name="Delwiche C.F."/>
            <person name="Dyhrman S.T."/>
            <person name="Glockner G."/>
            <person name="John U."/>
            <person name="Richards T."/>
            <person name="Worden A.Z."/>
            <person name="Zhang X."/>
            <person name="Grigoriev I.V."/>
            <person name="Allen A.E."/>
            <person name="Bidle K."/>
            <person name="Borodovsky M."/>
            <person name="Bowler C."/>
            <person name="Brownlee C."/>
            <person name="Cock J.M."/>
            <person name="Elias M."/>
            <person name="Gladyshev V.N."/>
            <person name="Groth M."/>
            <person name="Guda C."/>
            <person name="Hadaegh A."/>
            <person name="Iglesias-Rodriguez M.D."/>
            <person name="Jenkins J."/>
            <person name="Jones B.M."/>
            <person name="Lawson T."/>
            <person name="Leese F."/>
            <person name="Lindquist E."/>
            <person name="Lobanov A."/>
            <person name="Lomsadze A."/>
            <person name="Malik S.B."/>
            <person name="Marsh M.E."/>
            <person name="Mackinder L."/>
            <person name="Mock T."/>
            <person name="Mueller-Roeber B."/>
            <person name="Pagarete A."/>
            <person name="Parker M."/>
            <person name="Probert I."/>
            <person name="Quesneville H."/>
            <person name="Raines C."/>
            <person name="Rensing S.A."/>
            <person name="Riano-Pachon D.M."/>
            <person name="Richier S."/>
            <person name="Rokitta S."/>
            <person name="Shiraiwa Y."/>
            <person name="Soanes D.M."/>
            <person name="van der Giezen M."/>
            <person name="Wahlund T.M."/>
            <person name="Williams B."/>
            <person name="Wilson W."/>
            <person name="Wolfe G."/>
            <person name="Wurch L.L."/>
        </authorList>
    </citation>
    <scope>NUCLEOTIDE SEQUENCE</scope>
</reference>
<accession>A0A0D3JGF3</accession>
<reference evidence="2" key="2">
    <citation type="submission" date="2024-10" db="UniProtKB">
        <authorList>
            <consortium name="EnsemblProtists"/>
        </authorList>
    </citation>
    <scope>IDENTIFICATION</scope>
</reference>
<dbReference type="Proteomes" id="UP000013827">
    <property type="component" value="Unassembled WGS sequence"/>
</dbReference>